<protein>
    <submittedName>
        <fullName evidence="2">Uncharacterized protein</fullName>
    </submittedName>
</protein>
<sequence length="137" mass="14496">MSEYGDYDISVLKIDPHELSSEGDVLLSLANEMADSATRIFDAFAGLRLGWVSESADEAQAFEAHTDQVMKQMFGENGVLAAIVGGVKGVSIGFSNLEIALEKAFLEFSTGLAAPGSGSGPTDQMGTDFPINQDFPN</sequence>
<evidence type="ECO:0000256" key="1">
    <source>
        <dbReference type="SAM" id="MobiDB-lite"/>
    </source>
</evidence>
<organism evidence="2 3">
    <name type="scientific">Streptomyces kaempferi</name>
    <dbReference type="NCBI Taxonomy" id="333725"/>
    <lineage>
        <taxon>Bacteria</taxon>
        <taxon>Bacillati</taxon>
        <taxon>Actinomycetota</taxon>
        <taxon>Actinomycetes</taxon>
        <taxon>Kitasatosporales</taxon>
        <taxon>Streptomycetaceae</taxon>
        <taxon>Streptomyces</taxon>
    </lineage>
</organism>
<keyword evidence="3" id="KW-1185">Reference proteome</keyword>
<name>A0ABW3XPY1_9ACTN</name>
<comment type="caution">
    <text evidence="2">The sequence shown here is derived from an EMBL/GenBank/DDBJ whole genome shotgun (WGS) entry which is preliminary data.</text>
</comment>
<proteinExistence type="predicted"/>
<gene>
    <name evidence="2" type="ORF">ACFQ5X_36130</name>
</gene>
<dbReference type="RefSeq" id="WP_381242860.1">
    <property type="nucleotide sequence ID" value="NZ_JBHSKH010000141.1"/>
</dbReference>
<feature type="region of interest" description="Disordered" evidence="1">
    <location>
        <begin position="116"/>
        <end position="137"/>
    </location>
</feature>
<accession>A0ABW3XPY1</accession>
<dbReference type="Proteomes" id="UP001597058">
    <property type="component" value="Unassembled WGS sequence"/>
</dbReference>
<evidence type="ECO:0000313" key="2">
    <source>
        <dbReference type="EMBL" id="MFD1311229.1"/>
    </source>
</evidence>
<reference evidence="3" key="1">
    <citation type="journal article" date="2019" name="Int. J. Syst. Evol. Microbiol.">
        <title>The Global Catalogue of Microorganisms (GCM) 10K type strain sequencing project: providing services to taxonomists for standard genome sequencing and annotation.</title>
        <authorList>
            <consortium name="The Broad Institute Genomics Platform"/>
            <consortium name="The Broad Institute Genome Sequencing Center for Infectious Disease"/>
            <person name="Wu L."/>
            <person name="Ma J."/>
        </authorList>
    </citation>
    <scope>NUCLEOTIDE SEQUENCE [LARGE SCALE GENOMIC DNA]</scope>
    <source>
        <strain evidence="3">CGMCC 4.7020</strain>
    </source>
</reference>
<dbReference type="EMBL" id="JBHTMM010000072">
    <property type="protein sequence ID" value="MFD1311229.1"/>
    <property type="molecule type" value="Genomic_DNA"/>
</dbReference>
<evidence type="ECO:0000313" key="3">
    <source>
        <dbReference type="Proteomes" id="UP001597058"/>
    </source>
</evidence>